<evidence type="ECO:0000313" key="4">
    <source>
        <dbReference type="Proteomes" id="UP000678281"/>
    </source>
</evidence>
<dbReference type="RefSeq" id="WP_212658887.1">
    <property type="nucleotide sequence ID" value="NZ_JAGXTP010000001.1"/>
</dbReference>
<proteinExistence type="predicted"/>
<dbReference type="AlphaFoldDB" id="A0A942I6I3"/>
<dbReference type="InterPro" id="IPR012666">
    <property type="entry name" value="CbtA_put"/>
</dbReference>
<reference evidence="3" key="1">
    <citation type="submission" date="2021-04" db="EMBL/GenBank/DDBJ databases">
        <title>Devosia litorisediminis sp. nov., isolated from a sand dune.</title>
        <authorList>
            <person name="Park S."/>
            <person name="Yoon J.-H."/>
        </authorList>
    </citation>
    <scope>NUCLEOTIDE SEQUENCE</scope>
    <source>
        <strain evidence="3">BSSL-BM10</strain>
    </source>
</reference>
<name>A0A942I6I3_9HYPH</name>
<dbReference type="Proteomes" id="UP000678281">
    <property type="component" value="Unassembled WGS sequence"/>
</dbReference>
<keyword evidence="2" id="KW-0472">Membrane</keyword>
<organism evidence="3 4">
    <name type="scientific">Devosia litorisediminis</name>
    <dbReference type="NCBI Taxonomy" id="2829817"/>
    <lineage>
        <taxon>Bacteria</taxon>
        <taxon>Pseudomonadati</taxon>
        <taxon>Pseudomonadota</taxon>
        <taxon>Alphaproteobacteria</taxon>
        <taxon>Hyphomicrobiales</taxon>
        <taxon>Devosiaceae</taxon>
        <taxon>Devosia</taxon>
    </lineage>
</organism>
<keyword evidence="2" id="KW-0812">Transmembrane</keyword>
<feature type="transmembrane region" description="Helical" evidence="2">
    <location>
        <begin position="168"/>
        <end position="185"/>
    </location>
</feature>
<dbReference type="Pfam" id="PF09490">
    <property type="entry name" value="CbtA"/>
    <property type="match status" value="1"/>
</dbReference>
<gene>
    <name evidence="3" type="ORF">KD146_11955</name>
</gene>
<protein>
    <submittedName>
        <fullName evidence="3">CbtA family protein</fullName>
    </submittedName>
</protein>
<dbReference type="NCBIfam" id="TIGR02458">
    <property type="entry name" value="CbtA"/>
    <property type="match status" value="1"/>
</dbReference>
<dbReference type="EMBL" id="JAGXTP010000001">
    <property type="protein sequence ID" value="MBS3849412.1"/>
    <property type="molecule type" value="Genomic_DNA"/>
</dbReference>
<feature type="transmembrane region" description="Helical" evidence="2">
    <location>
        <begin position="109"/>
        <end position="132"/>
    </location>
</feature>
<keyword evidence="4" id="KW-1185">Reference proteome</keyword>
<feature type="transmembrane region" description="Helical" evidence="2">
    <location>
        <begin position="197"/>
        <end position="222"/>
    </location>
</feature>
<sequence length="238" mass="24499">MFRNLFFAAVLAALCAGLITSAIQYLRVTPLIVAAESYEGTAPAEHAHEHADGEAAVPHSHDPAQWAPQDGIERTGYTILANLLMAAGFALIIGAVSLLFNLPISWATGLLWGLGGFAAFSLAPAFGLPPGLPGMPVADTVARQLWWGLAALCTGGAFVLAAKVQAPWVLAAAIALVALPHVVGAPQPPEAGTAVPAGLAASFVSASLFNAAVFWVVLGLVFGRLHDHFTRQSAGAHS</sequence>
<evidence type="ECO:0000256" key="1">
    <source>
        <dbReference type="SAM" id="MobiDB-lite"/>
    </source>
</evidence>
<accession>A0A942I6I3</accession>
<keyword evidence="2" id="KW-1133">Transmembrane helix</keyword>
<comment type="caution">
    <text evidence="3">The sequence shown here is derived from an EMBL/GenBank/DDBJ whole genome shotgun (WGS) entry which is preliminary data.</text>
</comment>
<evidence type="ECO:0000256" key="2">
    <source>
        <dbReference type="SAM" id="Phobius"/>
    </source>
</evidence>
<evidence type="ECO:0000313" key="3">
    <source>
        <dbReference type="EMBL" id="MBS3849412.1"/>
    </source>
</evidence>
<feature type="transmembrane region" description="Helical" evidence="2">
    <location>
        <begin position="79"/>
        <end position="102"/>
    </location>
</feature>
<feature type="transmembrane region" description="Helical" evidence="2">
    <location>
        <begin position="144"/>
        <end position="161"/>
    </location>
</feature>
<feature type="region of interest" description="Disordered" evidence="1">
    <location>
        <begin position="43"/>
        <end position="63"/>
    </location>
</feature>